<keyword evidence="2" id="KW-1185">Reference proteome</keyword>
<proteinExistence type="predicted"/>
<protein>
    <submittedName>
        <fullName evidence="1">Uncharacterized protein</fullName>
    </submittedName>
</protein>
<evidence type="ECO:0000313" key="1">
    <source>
        <dbReference type="EMBL" id="CDL81705.1"/>
    </source>
</evidence>
<dbReference type="Proteomes" id="UP000019202">
    <property type="component" value="Unassembled WGS sequence"/>
</dbReference>
<dbReference type="EMBL" id="CBXF010000057">
    <property type="protein sequence ID" value="CDL81705.1"/>
    <property type="molecule type" value="Genomic_DNA"/>
</dbReference>
<sequence>MPYLGPQPKQGSFKRDSTICNQVDVLGMQNILQQPFCLKTILAFCGIPEHRFIIKDSLQAGLYIVCNLGVTEIRSKI</sequence>
<comment type="caution">
    <text evidence="1">The sequence shown here is derived from an EMBL/GenBank/DDBJ whole genome shotgun (WGS) entry which is preliminary data.</text>
</comment>
<accession>W1IWV2</accession>
<evidence type="ECO:0000313" key="2">
    <source>
        <dbReference type="Proteomes" id="UP000019202"/>
    </source>
</evidence>
<organism evidence="1 2">
    <name type="scientific">Xenorhabdus szentirmaii DSM 16338</name>
    <dbReference type="NCBI Taxonomy" id="1427518"/>
    <lineage>
        <taxon>Bacteria</taxon>
        <taxon>Pseudomonadati</taxon>
        <taxon>Pseudomonadota</taxon>
        <taxon>Gammaproteobacteria</taxon>
        <taxon>Enterobacterales</taxon>
        <taxon>Morganellaceae</taxon>
        <taxon>Xenorhabdus</taxon>
    </lineage>
</organism>
<reference evidence="1" key="1">
    <citation type="submission" date="2013-11" db="EMBL/GenBank/DDBJ databases">
        <title>Draft genome sequence and annotation of the entomopathogenic bacteria, Xenorhabdus cabanillasi strain JM26 and Xenorhabdus szentirmai strain DSM 16338.</title>
        <authorList>
            <person name="Gualtieri M."/>
            <person name="Ogier J.C."/>
            <person name="Pages S."/>
            <person name="Givaudan A."/>
            <person name="Gaudriault S."/>
        </authorList>
    </citation>
    <scope>NUCLEOTIDE SEQUENCE [LARGE SCALE GENOMIC DNA]</scope>
    <source>
        <strain evidence="1">DSM 16338</strain>
    </source>
</reference>
<gene>
    <name evidence="1" type="ORF">XSR1_150052</name>
</gene>
<name>W1IWV2_9GAMM</name>
<dbReference type="AlphaFoldDB" id="W1IWV2"/>